<gene>
    <name evidence="2" type="ORF">HNR53_003084</name>
</gene>
<keyword evidence="1" id="KW-1133">Transmembrane helix</keyword>
<keyword evidence="1" id="KW-0472">Membrane</keyword>
<dbReference type="EMBL" id="JACHGK010000011">
    <property type="protein sequence ID" value="MBB6446425.1"/>
    <property type="molecule type" value="Genomic_DNA"/>
</dbReference>
<sequence>MYTETIKYNDFMSGDYKIKTGDKKLSQVIRRIGISITMPLVFAKPVLAAEAVPAATKDSIIHAFDPLIDLMISLALPIAGVMITGGALLILIGQKEKGFTLILNSALGYCLVQLCPLFLTLLEQVGKAI</sequence>
<accession>A0A7X0LWA5</accession>
<evidence type="ECO:0000256" key="1">
    <source>
        <dbReference type="SAM" id="Phobius"/>
    </source>
</evidence>
<proteinExistence type="predicted"/>
<dbReference type="Proteomes" id="UP000531594">
    <property type="component" value="Unassembled WGS sequence"/>
</dbReference>
<keyword evidence="1" id="KW-0812">Transmembrane</keyword>
<reference evidence="2 3" key="1">
    <citation type="submission" date="2020-08" db="EMBL/GenBank/DDBJ databases">
        <title>Genomic Encyclopedia of Type Strains, Phase IV (KMG-IV): sequencing the most valuable type-strain genomes for metagenomic binning, comparative biology and taxonomic classification.</title>
        <authorList>
            <person name="Goeker M."/>
        </authorList>
    </citation>
    <scope>NUCLEOTIDE SEQUENCE [LARGE SCALE GENOMIC DNA]</scope>
    <source>
        <strain evidence="2 3">DSM 5391</strain>
    </source>
</reference>
<comment type="caution">
    <text evidence="2">The sequence shown here is derived from an EMBL/GenBank/DDBJ whole genome shotgun (WGS) entry which is preliminary data.</text>
</comment>
<feature type="transmembrane region" description="Helical" evidence="1">
    <location>
        <begin position="28"/>
        <end position="47"/>
    </location>
</feature>
<evidence type="ECO:0000313" key="3">
    <source>
        <dbReference type="Proteomes" id="UP000531594"/>
    </source>
</evidence>
<name>A0A7X0LWA5_9BACI</name>
<evidence type="ECO:0000313" key="2">
    <source>
        <dbReference type="EMBL" id="MBB6446425.1"/>
    </source>
</evidence>
<feature type="transmembrane region" description="Helical" evidence="1">
    <location>
        <begin position="67"/>
        <end position="92"/>
    </location>
</feature>
<dbReference type="AlphaFoldDB" id="A0A7X0LWA5"/>
<protein>
    <recommendedName>
        <fullName evidence="4">TrbC/VIRB2 family protein</fullName>
    </recommendedName>
</protein>
<keyword evidence="3" id="KW-1185">Reference proteome</keyword>
<organism evidence="2 3">
    <name type="scientific">Bacillus benzoevorans</name>
    <dbReference type="NCBI Taxonomy" id="1456"/>
    <lineage>
        <taxon>Bacteria</taxon>
        <taxon>Bacillati</taxon>
        <taxon>Bacillota</taxon>
        <taxon>Bacilli</taxon>
        <taxon>Bacillales</taxon>
        <taxon>Bacillaceae</taxon>
        <taxon>Bacillus</taxon>
    </lineage>
</organism>
<feature type="transmembrane region" description="Helical" evidence="1">
    <location>
        <begin position="99"/>
        <end position="122"/>
    </location>
</feature>
<dbReference type="RefSeq" id="WP_184527431.1">
    <property type="nucleotide sequence ID" value="NZ_JACHGK010000011.1"/>
</dbReference>
<evidence type="ECO:0008006" key="4">
    <source>
        <dbReference type="Google" id="ProtNLM"/>
    </source>
</evidence>